<dbReference type="PANTHER" id="PTHR43394:SF1">
    <property type="entry name" value="ATP-BINDING CASSETTE SUB-FAMILY B MEMBER 10, MITOCHONDRIAL"/>
    <property type="match status" value="1"/>
</dbReference>
<comment type="subcellular location">
    <subcellularLocation>
        <location evidence="1">Cell membrane</location>
        <topology evidence="1">Multi-pass membrane protein</topology>
    </subcellularLocation>
</comment>
<proteinExistence type="predicted"/>
<sequence>MILTKYVRRAALLVVRSAAATRLVFGIDPARATIVLTGAVVLGAVPVAIGWLTKALIDAITGSAGFGHLAGIAIGLLAATAASQLAPTLLSLAEAELSRRVAAATKEKLFTKVNGFAGLSYFEQPAFHDKLRLALEAGEYAPTQVLRTLTGTVQRTITLVGFLVALWIMDPFITVLALLAAVPQLVVELRLSRARFALQTELSPAERKQLFYAMLQTQAAAAKEIRLFGLGRYFRDLMMAELATTQRGQRRMDRRVAVARMGLDLVSLVPVAVALVWVARSVAANQLGAGDVVLFLAALAAVTAGTAELAVLVARFEELALTLGRFDELLALEPDLRAGPGRPAPALRTGVELRDVWFRYREDLPWILRGVNLHIPVGASVAVVGPNGAGKSTLVKLLCRLYDPERGEIRWDGEDLRDLDPASLRDRIGSVFQDFVSYDLSAKANIGLGDLPALDDLGRIRQAADRVGLSGTLDALPRGFDTPLTRLFADEQADERSDDLADGLLEDGLEAEDGRSPGGSYLSGGQWQRLAIARMLMRADRDLLLLDEPSSGLDARAEYELHRVVSEVTGGRTRLLVSHRLNAVRDADLIVVVDQGEVVEQGSHAALMAGDGLYAELFRLQSTGYADVSAAAGVTPQSPDHQADRLVVTDRSELA</sequence>
<dbReference type="PANTHER" id="PTHR43394">
    <property type="entry name" value="ATP-DEPENDENT PERMEASE MDL1, MITOCHONDRIAL"/>
    <property type="match status" value="1"/>
</dbReference>
<protein>
    <submittedName>
        <fullName evidence="10">ABC transporter ATP-binding protein</fullName>
    </submittedName>
</protein>
<dbReference type="InterPro" id="IPR003439">
    <property type="entry name" value="ABC_transporter-like_ATP-bd"/>
</dbReference>
<evidence type="ECO:0000313" key="11">
    <source>
        <dbReference type="Proteomes" id="UP001589890"/>
    </source>
</evidence>
<dbReference type="Pfam" id="PF00664">
    <property type="entry name" value="ABC_membrane"/>
    <property type="match status" value="1"/>
</dbReference>
<dbReference type="Proteomes" id="UP001589890">
    <property type="component" value="Unassembled WGS sequence"/>
</dbReference>
<evidence type="ECO:0000256" key="6">
    <source>
        <dbReference type="ARBA" id="ARBA00023136"/>
    </source>
</evidence>
<dbReference type="PROSITE" id="PS50893">
    <property type="entry name" value="ABC_TRANSPORTER_2"/>
    <property type="match status" value="1"/>
</dbReference>
<reference evidence="10 11" key="1">
    <citation type="submission" date="2024-09" db="EMBL/GenBank/DDBJ databases">
        <authorList>
            <person name="Sun Q."/>
            <person name="Mori K."/>
        </authorList>
    </citation>
    <scope>NUCLEOTIDE SEQUENCE [LARGE SCALE GENOMIC DNA]</scope>
    <source>
        <strain evidence="10 11">CGMCC 1.15906</strain>
    </source>
</reference>
<evidence type="ECO:0000256" key="3">
    <source>
        <dbReference type="ARBA" id="ARBA00022741"/>
    </source>
</evidence>
<evidence type="ECO:0000259" key="8">
    <source>
        <dbReference type="PROSITE" id="PS50893"/>
    </source>
</evidence>
<dbReference type="Gene3D" id="3.40.50.300">
    <property type="entry name" value="P-loop containing nucleotide triphosphate hydrolases"/>
    <property type="match status" value="1"/>
</dbReference>
<dbReference type="InterPro" id="IPR027417">
    <property type="entry name" value="P-loop_NTPase"/>
</dbReference>
<keyword evidence="3" id="KW-0547">Nucleotide-binding</keyword>
<dbReference type="EMBL" id="JBHLTC010000023">
    <property type="protein sequence ID" value="MFC0626201.1"/>
    <property type="molecule type" value="Genomic_DNA"/>
</dbReference>
<name>A0ABV6QNH9_9ACTN</name>
<dbReference type="PROSITE" id="PS00211">
    <property type="entry name" value="ABC_TRANSPORTER_1"/>
    <property type="match status" value="1"/>
</dbReference>
<feature type="transmembrane region" description="Helical" evidence="7">
    <location>
        <begin position="257"/>
        <end position="280"/>
    </location>
</feature>
<dbReference type="InterPro" id="IPR011527">
    <property type="entry name" value="ABC1_TM_dom"/>
</dbReference>
<feature type="transmembrane region" description="Helical" evidence="7">
    <location>
        <begin position="157"/>
        <end position="182"/>
    </location>
</feature>
<dbReference type="Gene3D" id="1.20.1560.10">
    <property type="entry name" value="ABC transporter type 1, transmembrane domain"/>
    <property type="match status" value="1"/>
</dbReference>
<dbReference type="InterPro" id="IPR017871">
    <property type="entry name" value="ABC_transporter-like_CS"/>
</dbReference>
<evidence type="ECO:0000256" key="4">
    <source>
        <dbReference type="ARBA" id="ARBA00022840"/>
    </source>
</evidence>
<evidence type="ECO:0000313" key="10">
    <source>
        <dbReference type="EMBL" id="MFC0626201.1"/>
    </source>
</evidence>
<feature type="domain" description="ABC transmembrane type-1" evidence="9">
    <location>
        <begin position="34"/>
        <end position="318"/>
    </location>
</feature>
<keyword evidence="4 10" id="KW-0067">ATP-binding</keyword>
<feature type="transmembrane region" description="Helical" evidence="7">
    <location>
        <begin position="69"/>
        <end position="90"/>
    </location>
</feature>
<dbReference type="GO" id="GO:0005524">
    <property type="term" value="F:ATP binding"/>
    <property type="evidence" value="ECO:0007669"/>
    <property type="project" value="UniProtKB-KW"/>
</dbReference>
<accession>A0ABV6QNH9</accession>
<keyword evidence="5 7" id="KW-1133">Transmembrane helix</keyword>
<dbReference type="InterPro" id="IPR003593">
    <property type="entry name" value="AAA+_ATPase"/>
</dbReference>
<dbReference type="InterPro" id="IPR036640">
    <property type="entry name" value="ABC1_TM_sf"/>
</dbReference>
<feature type="transmembrane region" description="Helical" evidence="7">
    <location>
        <begin position="292"/>
        <end position="316"/>
    </location>
</feature>
<evidence type="ECO:0000256" key="5">
    <source>
        <dbReference type="ARBA" id="ARBA00022989"/>
    </source>
</evidence>
<dbReference type="SUPFAM" id="SSF52540">
    <property type="entry name" value="P-loop containing nucleoside triphosphate hydrolases"/>
    <property type="match status" value="1"/>
</dbReference>
<evidence type="ECO:0000256" key="7">
    <source>
        <dbReference type="SAM" id="Phobius"/>
    </source>
</evidence>
<keyword evidence="6 7" id="KW-0472">Membrane</keyword>
<evidence type="ECO:0000256" key="1">
    <source>
        <dbReference type="ARBA" id="ARBA00004651"/>
    </source>
</evidence>
<dbReference type="RefSeq" id="WP_380049412.1">
    <property type="nucleotide sequence ID" value="NZ_JBHLTC010000023.1"/>
</dbReference>
<evidence type="ECO:0000256" key="2">
    <source>
        <dbReference type="ARBA" id="ARBA00022692"/>
    </source>
</evidence>
<evidence type="ECO:0000259" key="9">
    <source>
        <dbReference type="PROSITE" id="PS50929"/>
    </source>
</evidence>
<dbReference type="PROSITE" id="PS50929">
    <property type="entry name" value="ABC_TM1F"/>
    <property type="match status" value="1"/>
</dbReference>
<feature type="transmembrane region" description="Helical" evidence="7">
    <location>
        <begin position="36"/>
        <end position="57"/>
    </location>
</feature>
<organism evidence="10 11">
    <name type="scientific">Kribbella deserti</name>
    <dbReference type="NCBI Taxonomy" id="1926257"/>
    <lineage>
        <taxon>Bacteria</taxon>
        <taxon>Bacillati</taxon>
        <taxon>Actinomycetota</taxon>
        <taxon>Actinomycetes</taxon>
        <taxon>Propionibacteriales</taxon>
        <taxon>Kribbellaceae</taxon>
        <taxon>Kribbella</taxon>
    </lineage>
</organism>
<dbReference type="InterPro" id="IPR039421">
    <property type="entry name" value="Type_1_exporter"/>
</dbReference>
<keyword evidence="2 7" id="KW-0812">Transmembrane</keyword>
<gene>
    <name evidence="10" type="ORF">ACFFGN_19135</name>
</gene>
<dbReference type="Pfam" id="PF00005">
    <property type="entry name" value="ABC_tran"/>
    <property type="match status" value="1"/>
</dbReference>
<feature type="domain" description="ABC transporter" evidence="8">
    <location>
        <begin position="351"/>
        <end position="620"/>
    </location>
</feature>
<keyword evidence="11" id="KW-1185">Reference proteome</keyword>
<comment type="caution">
    <text evidence="10">The sequence shown here is derived from an EMBL/GenBank/DDBJ whole genome shotgun (WGS) entry which is preliminary data.</text>
</comment>
<dbReference type="SUPFAM" id="SSF90123">
    <property type="entry name" value="ABC transporter transmembrane region"/>
    <property type="match status" value="1"/>
</dbReference>
<dbReference type="SMART" id="SM00382">
    <property type="entry name" value="AAA"/>
    <property type="match status" value="1"/>
</dbReference>